<evidence type="ECO:0000256" key="6">
    <source>
        <dbReference type="ARBA" id="ARBA00023136"/>
    </source>
</evidence>
<keyword evidence="10" id="KW-1185">Reference proteome</keyword>
<evidence type="ECO:0000256" key="5">
    <source>
        <dbReference type="ARBA" id="ARBA00022989"/>
    </source>
</evidence>
<dbReference type="SUPFAM" id="SSF51695">
    <property type="entry name" value="PLC-like phosphodiesterases"/>
    <property type="match status" value="1"/>
</dbReference>
<keyword evidence="6" id="KW-0472">Membrane</keyword>
<dbReference type="AlphaFoldDB" id="A0A9N7TTX7"/>
<feature type="domain" description="GP-PDE" evidence="8">
    <location>
        <begin position="12"/>
        <end position="101"/>
    </location>
</feature>
<evidence type="ECO:0000256" key="4">
    <source>
        <dbReference type="ARBA" id="ARBA00022801"/>
    </source>
</evidence>
<comment type="caution">
    <text evidence="9">The sequence shown here is derived from an EMBL/GenBank/DDBJ whole genome shotgun (WGS) entry which is preliminary data.</text>
</comment>
<evidence type="ECO:0000313" key="9">
    <source>
        <dbReference type="EMBL" id="CAB1418707.1"/>
    </source>
</evidence>
<reference evidence="9" key="1">
    <citation type="submission" date="2020-03" db="EMBL/GenBank/DDBJ databases">
        <authorList>
            <person name="Weist P."/>
        </authorList>
    </citation>
    <scope>NUCLEOTIDE SEQUENCE</scope>
</reference>
<proteinExistence type="inferred from homology"/>
<accession>A0A9N7TTX7</accession>
<keyword evidence="5" id="KW-1133">Transmembrane helix</keyword>
<keyword evidence="3" id="KW-0812">Transmembrane</keyword>
<gene>
    <name evidence="9" type="ORF">PLEPLA_LOCUS6533</name>
</gene>
<dbReference type="Pfam" id="PF03009">
    <property type="entry name" value="GDPD"/>
    <property type="match status" value="1"/>
</dbReference>
<evidence type="ECO:0000313" key="10">
    <source>
        <dbReference type="Proteomes" id="UP001153269"/>
    </source>
</evidence>
<organism evidence="9 10">
    <name type="scientific">Pleuronectes platessa</name>
    <name type="common">European plaice</name>
    <dbReference type="NCBI Taxonomy" id="8262"/>
    <lineage>
        <taxon>Eukaryota</taxon>
        <taxon>Metazoa</taxon>
        <taxon>Chordata</taxon>
        <taxon>Craniata</taxon>
        <taxon>Vertebrata</taxon>
        <taxon>Euteleostomi</taxon>
        <taxon>Actinopterygii</taxon>
        <taxon>Neopterygii</taxon>
        <taxon>Teleostei</taxon>
        <taxon>Neoteleostei</taxon>
        <taxon>Acanthomorphata</taxon>
        <taxon>Carangaria</taxon>
        <taxon>Pleuronectiformes</taxon>
        <taxon>Pleuronectoidei</taxon>
        <taxon>Pleuronectidae</taxon>
        <taxon>Pleuronectes</taxon>
    </lineage>
</organism>
<sequence>MYGAQGADVGGSKVPCSGALDRLAPENTLMSFEKAVEAGSEGLVTDVINSYDGVPFLMHDRTLRRTTNIDKVFLKTGPTPCGHVYLGGAAEPEHRAPGFFL</sequence>
<evidence type="ECO:0000256" key="3">
    <source>
        <dbReference type="ARBA" id="ARBA00022692"/>
    </source>
</evidence>
<dbReference type="PANTHER" id="PTHR23344:SF13">
    <property type="entry name" value="GLYCEROPHOSPHODIESTER PHOSPHODIESTERASE DOMAIN-CONTAINING PROTEIN 4"/>
    <property type="match status" value="1"/>
</dbReference>
<keyword evidence="7" id="KW-0325">Glycoprotein</keyword>
<dbReference type="GO" id="GO:0016020">
    <property type="term" value="C:membrane"/>
    <property type="evidence" value="ECO:0007669"/>
    <property type="project" value="UniProtKB-SubCell"/>
</dbReference>
<evidence type="ECO:0000256" key="2">
    <source>
        <dbReference type="ARBA" id="ARBA00007277"/>
    </source>
</evidence>
<dbReference type="Proteomes" id="UP001153269">
    <property type="component" value="Unassembled WGS sequence"/>
</dbReference>
<dbReference type="GO" id="GO:0006629">
    <property type="term" value="P:lipid metabolic process"/>
    <property type="evidence" value="ECO:0007669"/>
    <property type="project" value="InterPro"/>
</dbReference>
<dbReference type="EMBL" id="CADEAL010000336">
    <property type="protein sequence ID" value="CAB1418707.1"/>
    <property type="molecule type" value="Genomic_DNA"/>
</dbReference>
<name>A0A9N7TTX7_PLEPL</name>
<dbReference type="InterPro" id="IPR017946">
    <property type="entry name" value="PLC-like_Pdiesterase_TIM-brl"/>
</dbReference>
<protein>
    <recommendedName>
        <fullName evidence="8">GP-PDE domain-containing protein</fullName>
    </recommendedName>
</protein>
<keyword evidence="4" id="KW-0378">Hydrolase</keyword>
<dbReference type="PANTHER" id="PTHR23344">
    <property type="entry name" value="GLYCEROPHOSPHORYL DIESTER PHOSPHODIESTERASE"/>
    <property type="match status" value="1"/>
</dbReference>
<dbReference type="PROSITE" id="PS51704">
    <property type="entry name" value="GP_PDE"/>
    <property type="match status" value="1"/>
</dbReference>
<comment type="subcellular location">
    <subcellularLocation>
        <location evidence="1">Membrane</location>
        <topology evidence="1">Multi-pass membrane protein</topology>
    </subcellularLocation>
</comment>
<dbReference type="GO" id="GO:0008889">
    <property type="term" value="F:glycerophosphodiester phosphodiesterase activity"/>
    <property type="evidence" value="ECO:0007669"/>
    <property type="project" value="TreeGrafter"/>
</dbReference>
<evidence type="ECO:0000256" key="1">
    <source>
        <dbReference type="ARBA" id="ARBA00004141"/>
    </source>
</evidence>
<dbReference type="Gene3D" id="3.20.20.190">
    <property type="entry name" value="Phosphatidylinositol (PI) phosphodiesterase"/>
    <property type="match status" value="1"/>
</dbReference>
<dbReference type="InterPro" id="IPR030395">
    <property type="entry name" value="GP_PDE_dom"/>
</dbReference>
<comment type="similarity">
    <text evidence="2">Belongs to the glycerophosphoryl diester phosphodiesterase family.</text>
</comment>
<evidence type="ECO:0000259" key="8">
    <source>
        <dbReference type="PROSITE" id="PS51704"/>
    </source>
</evidence>
<evidence type="ECO:0000256" key="7">
    <source>
        <dbReference type="ARBA" id="ARBA00023180"/>
    </source>
</evidence>